<comment type="subcellular location">
    <subcellularLocation>
        <location evidence="1">Secreted</location>
    </subcellularLocation>
</comment>
<comment type="caution">
    <text evidence="3">The sequence shown here is derived from an EMBL/GenBank/DDBJ whole genome shotgun (WGS) entry which is preliminary data.</text>
</comment>
<evidence type="ECO:0000313" key="4">
    <source>
        <dbReference type="Proteomes" id="UP001576776"/>
    </source>
</evidence>
<dbReference type="PANTHER" id="PTHR38340">
    <property type="entry name" value="S-LAYER PROTEIN"/>
    <property type="match status" value="1"/>
</dbReference>
<accession>A0ABV4Y656</accession>
<dbReference type="SUPFAM" id="SSF51120">
    <property type="entry name" value="beta-Roll"/>
    <property type="match status" value="2"/>
</dbReference>
<evidence type="ECO:0000313" key="3">
    <source>
        <dbReference type="EMBL" id="MFB2934285.1"/>
    </source>
</evidence>
<dbReference type="Pfam" id="PF00353">
    <property type="entry name" value="HemolysinCabind"/>
    <property type="match status" value="4"/>
</dbReference>
<dbReference type="RefSeq" id="WP_413255811.1">
    <property type="nucleotide sequence ID" value="NZ_JBHFNS010000018.1"/>
</dbReference>
<organism evidence="3 4">
    <name type="scientific">Floridaenema fluviatile BLCC-F154</name>
    <dbReference type="NCBI Taxonomy" id="3153640"/>
    <lineage>
        <taxon>Bacteria</taxon>
        <taxon>Bacillati</taxon>
        <taxon>Cyanobacteriota</taxon>
        <taxon>Cyanophyceae</taxon>
        <taxon>Oscillatoriophycideae</taxon>
        <taxon>Aerosakkonematales</taxon>
        <taxon>Aerosakkonemataceae</taxon>
        <taxon>Floridanema</taxon>
        <taxon>Floridanema fluviatile</taxon>
    </lineage>
</organism>
<reference evidence="3 4" key="1">
    <citation type="submission" date="2024-09" db="EMBL/GenBank/DDBJ databases">
        <title>Floridaenema gen nov. (Aerosakkonemataceae, Aerosakkonematales ord. nov., Cyanobacteria) from benthic tropical and subtropical fresh waters, with the description of four new species.</title>
        <authorList>
            <person name="Moretto J.A."/>
            <person name="Berthold D.E."/>
            <person name="Lefler F.W."/>
            <person name="Huang I.-S."/>
            <person name="Laughinghouse H. IV."/>
        </authorList>
    </citation>
    <scope>NUCLEOTIDE SEQUENCE [LARGE SCALE GENOMIC DNA]</scope>
    <source>
        <strain evidence="3 4">BLCC-F154</strain>
    </source>
</reference>
<dbReference type="EMBL" id="JBHFNS010000018">
    <property type="protein sequence ID" value="MFB2934285.1"/>
    <property type="molecule type" value="Genomic_DNA"/>
</dbReference>
<dbReference type="InterPro" id="IPR011049">
    <property type="entry name" value="Serralysin-like_metalloprot_C"/>
</dbReference>
<name>A0ABV4Y656_9CYAN</name>
<dbReference type="Gene3D" id="2.150.10.10">
    <property type="entry name" value="Serralysin-like metalloprotease, C-terminal"/>
    <property type="match status" value="3"/>
</dbReference>
<dbReference type="PANTHER" id="PTHR38340:SF1">
    <property type="entry name" value="S-LAYER PROTEIN"/>
    <property type="match status" value="1"/>
</dbReference>
<sequence>MPSSIDLATFDPIAAAQAGSPEGLAVLAAQVAVQTSITQFSDSYQAIAPDLDASIIGNVVIAGLASAIQDGPLNLSDAKQIEALLNKALNEVDLTQLEAADVTKIQQVSSNIGQFSQVMAASNAQILTATTTDGIFKAQKVAQTSIAEDLVAAFKGTKSFSEVVAENTGVALTNQINAATIDTSAIIQAYADSYLSGDQVLRSINSIYITPILASNPPHDLMFGDDLANTLMGGIGNDTIFGRSDDDLLFGNQGQDFINGNKGKDTIFAGKDDDLVRGGQGDHLICGDLGNDTLCGDLGNDQVYGGIGNDVVLGNAGDDVLNGNQGKDTLFAGDGDDLLHGGKDDDFLSGGVGKDTVSGDLGNDTLCGYIGNDSLFGGAGNDIFVLGAGQGSDVITDFAVGQDLVQLINNLSFADLSITQGSGSQVADTLIRVSATNELLASLSNVSASLITANSFLVG</sequence>
<evidence type="ECO:0000256" key="1">
    <source>
        <dbReference type="ARBA" id="ARBA00004613"/>
    </source>
</evidence>
<dbReference type="Proteomes" id="UP001576776">
    <property type="component" value="Unassembled WGS sequence"/>
</dbReference>
<evidence type="ECO:0000256" key="2">
    <source>
        <dbReference type="ARBA" id="ARBA00022525"/>
    </source>
</evidence>
<keyword evidence="2" id="KW-0964">Secreted</keyword>
<dbReference type="PROSITE" id="PS00330">
    <property type="entry name" value="HEMOLYSIN_CALCIUM"/>
    <property type="match status" value="2"/>
</dbReference>
<keyword evidence="4" id="KW-1185">Reference proteome</keyword>
<dbReference type="PRINTS" id="PR00313">
    <property type="entry name" value="CABNDNGRPT"/>
</dbReference>
<dbReference type="InterPro" id="IPR050557">
    <property type="entry name" value="RTX_toxin/Mannuronan_C5-epim"/>
</dbReference>
<dbReference type="InterPro" id="IPR001343">
    <property type="entry name" value="Hemolysn_Ca-bd"/>
</dbReference>
<proteinExistence type="predicted"/>
<dbReference type="InterPro" id="IPR018511">
    <property type="entry name" value="Hemolysin-typ_Ca-bd_CS"/>
</dbReference>
<gene>
    <name evidence="3" type="ORF">ACE1B6_03325</name>
</gene>
<protein>
    <submittedName>
        <fullName evidence="3">Calcium-binding protein</fullName>
    </submittedName>
</protein>